<feature type="transmembrane region" description="Helical" evidence="8">
    <location>
        <begin position="67"/>
        <end position="92"/>
    </location>
</feature>
<dbReference type="InterPro" id="IPR003439">
    <property type="entry name" value="ABC_transporter-like_ATP-bd"/>
</dbReference>
<dbReference type="CDD" id="cd03223">
    <property type="entry name" value="ABCD_peroxisomal_ALDP"/>
    <property type="match status" value="1"/>
</dbReference>
<dbReference type="InterPro" id="IPR050835">
    <property type="entry name" value="ABC_transporter_sub-D"/>
</dbReference>
<keyword evidence="12" id="KW-1185">Reference proteome</keyword>
<dbReference type="STRING" id="1123282.SAMN02745823_00037"/>
<evidence type="ECO:0000313" key="11">
    <source>
        <dbReference type="EMBL" id="SHH48529.1"/>
    </source>
</evidence>
<name>A0A1M5TCT0_9FIRM</name>
<evidence type="ECO:0000256" key="6">
    <source>
        <dbReference type="ARBA" id="ARBA00022989"/>
    </source>
</evidence>
<dbReference type="PROSITE" id="PS00211">
    <property type="entry name" value="ABC_TRANSPORTER_1"/>
    <property type="match status" value="1"/>
</dbReference>
<dbReference type="InterPro" id="IPR017871">
    <property type="entry name" value="ABC_transporter-like_CS"/>
</dbReference>
<evidence type="ECO:0000256" key="5">
    <source>
        <dbReference type="ARBA" id="ARBA00022840"/>
    </source>
</evidence>
<keyword evidence="6 8" id="KW-1133">Transmembrane helix</keyword>
<dbReference type="InterPro" id="IPR003593">
    <property type="entry name" value="AAA+_ATPase"/>
</dbReference>
<dbReference type="PROSITE" id="PS50893">
    <property type="entry name" value="ABC_TRANSPORTER_2"/>
    <property type="match status" value="1"/>
</dbReference>
<feature type="transmembrane region" description="Helical" evidence="8">
    <location>
        <begin position="185"/>
        <end position="204"/>
    </location>
</feature>
<dbReference type="AlphaFoldDB" id="A0A1M5TCT0"/>
<keyword evidence="2" id="KW-0813">Transport</keyword>
<dbReference type="GO" id="GO:0016887">
    <property type="term" value="F:ATP hydrolysis activity"/>
    <property type="evidence" value="ECO:0007669"/>
    <property type="project" value="InterPro"/>
</dbReference>
<dbReference type="Gene3D" id="1.20.1560.10">
    <property type="entry name" value="ABC transporter type 1, transmembrane domain"/>
    <property type="match status" value="1"/>
</dbReference>
<dbReference type="OrthoDB" id="9810134at2"/>
<dbReference type="SMART" id="SM00382">
    <property type="entry name" value="AAA"/>
    <property type="match status" value="1"/>
</dbReference>
<keyword evidence="3 8" id="KW-0812">Transmembrane</keyword>
<proteinExistence type="predicted"/>
<keyword evidence="5 11" id="KW-0067">ATP-binding</keyword>
<sequence>MRNLIKTVKQIGRLSAPYWIRSEDRAKAWLLILADVALMVLVVMANVRYNKWFLDWTNAFMLSNYALWKQQLVLFLAIAAALTLSAGLKAYIEGWLTVSWRNWMTSRYLDDWMNNHNHYRLQITGNSTDNPDQRIQEDINLFITNFITYTLQLIQQIIMFAIFLMILWDLSSAIPLFLGGTDWSFPGYFIVIALVWAFLTTFIVHKVGRRLVKLNYNQQRYEADFRFSLVRVRENSEQISLLRGEDVEHESLMVRLGDVIANTFRVVSRMMKTLLWNTGLSMLNGLVISVLLGPSYFAGSIPGGYGAIMQISQAFQTVLTAFTFFQTSYVGLATWKAVINRLSDFLDSSRHSEEILANSEINITKHALDEIRVDRLDANLPTGQLQISAKDMVIKHGEKVLVKGKTGAGKTTLFRVIADIWPFGQGSLRMPEDKKIMVLPQQPYLPIGRLVDAICYPEPAEKYSRPAIEQALRDVDLEKFVPRLDEVAHWNHLLSGGEQQRVAVARALLYNPDYLFFDEATASMDEPSEEVLYTMLLDRMKDATIVSIGHRSSLQKFHDRTIVAEQQPGGTYRFVEEQAALKY</sequence>
<dbReference type="RefSeq" id="WP_073075640.1">
    <property type="nucleotide sequence ID" value="NZ_FQXV01000001.1"/>
</dbReference>
<comment type="subcellular location">
    <subcellularLocation>
        <location evidence="1">Cell membrane</location>
        <topology evidence="1">Multi-pass membrane protein</topology>
    </subcellularLocation>
</comment>
<dbReference type="Proteomes" id="UP000183995">
    <property type="component" value="Unassembled WGS sequence"/>
</dbReference>
<feature type="transmembrane region" description="Helical" evidence="8">
    <location>
        <begin position="314"/>
        <end position="335"/>
    </location>
</feature>
<dbReference type="InterPro" id="IPR036640">
    <property type="entry name" value="ABC1_TM_sf"/>
</dbReference>
<dbReference type="GO" id="GO:0005524">
    <property type="term" value="F:ATP binding"/>
    <property type="evidence" value="ECO:0007669"/>
    <property type="project" value="UniProtKB-KW"/>
</dbReference>
<evidence type="ECO:0000313" key="12">
    <source>
        <dbReference type="Proteomes" id="UP000183995"/>
    </source>
</evidence>
<dbReference type="PANTHER" id="PTHR11384:SF59">
    <property type="entry name" value="LYSOSOMAL COBALAMIN TRANSPORTER ABCD4"/>
    <property type="match status" value="1"/>
</dbReference>
<dbReference type="GO" id="GO:0140359">
    <property type="term" value="F:ABC-type transporter activity"/>
    <property type="evidence" value="ECO:0007669"/>
    <property type="project" value="InterPro"/>
</dbReference>
<organism evidence="11 12">
    <name type="scientific">Sporobacter termitidis DSM 10068</name>
    <dbReference type="NCBI Taxonomy" id="1123282"/>
    <lineage>
        <taxon>Bacteria</taxon>
        <taxon>Bacillati</taxon>
        <taxon>Bacillota</taxon>
        <taxon>Clostridia</taxon>
        <taxon>Eubacteriales</taxon>
        <taxon>Oscillospiraceae</taxon>
        <taxon>Sporobacter</taxon>
    </lineage>
</organism>
<feature type="domain" description="ABC transmembrane type-1" evidence="10">
    <location>
        <begin position="36"/>
        <end position="334"/>
    </location>
</feature>
<keyword evidence="4" id="KW-0547">Nucleotide-binding</keyword>
<dbReference type="PROSITE" id="PS50929">
    <property type="entry name" value="ABC_TM1F"/>
    <property type="match status" value="1"/>
</dbReference>
<dbReference type="SUPFAM" id="SSF90123">
    <property type="entry name" value="ABC transporter transmembrane region"/>
    <property type="match status" value="1"/>
</dbReference>
<evidence type="ECO:0000256" key="4">
    <source>
        <dbReference type="ARBA" id="ARBA00022741"/>
    </source>
</evidence>
<feature type="transmembrane region" description="Helical" evidence="8">
    <location>
        <begin position="274"/>
        <end position="294"/>
    </location>
</feature>
<dbReference type="GO" id="GO:0005886">
    <property type="term" value="C:plasma membrane"/>
    <property type="evidence" value="ECO:0007669"/>
    <property type="project" value="UniProtKB-SubCell"/>
</dbReference>
<dbReference type="InterPro" id="IPR011527">
    <property type="entry name" value="ABC1_TM_dom"/>
</dbReference>
<dbReference type="EMBL" id="FQXV01000001">
    <property type="protein sequence ID" value="SHH48529.1"/>
    <property type="molecule type" value="Genomic_DNA"/>
</dbReference>
<reference evidence="11 12" key="1">
    <citation type="submission" date="2016-11" db="EMBL/GenBank/DDBJ databases">
        <authorList>
            <person name="Jaros S."/>
            <person name="Januszkiewicz K."/>
            <person name="Wedrychowicz H."/>
        </authorList>
    </citation>
    <scope>NUCLEOTIDE SEQUENCE [LARGE SCALE GENOMIC DNA]</scope>
    <source>
        <strain evidence="11 12">DSM 10068</strain>
    </source>
</reference>
<protein>
    <submittedName>
        <fullName evidence="11">Putative ATP-binding cassette transporter</fullName>
    </submittedName>
</protein>
<dbReference type="Pfam" id="PF06472">
    <property type="entry name" value="ABC_membrane_2"/>
    <property type="match status" value="1"/>
</dbReference>
<feature type="domain" description="ABC transporter" evidence="9">
    <location>
        <begin position="371"/>
        <end position="583"/>
    </location>
</feature>
<evidence type="ECO:0000259" key="10">
    <source>
        <dbReference type="PROSITE" id="PS50929"/>
    </source>
</evidence>
<dbReference type="PANTHER" id="PTHR11384">
    <property type="entry name" value="ATP-BINDING CASSETTE, SUB-FAMILY D MEMBER"/>
    <property type="match status" value="1"/>
</dbReference>
<evidence type="ECO:0000256" key="3">
    <source>
        <dbReference type="ARBA" id="ARBA00022692"/>
    </source>
</evidence>
<dbReference type="SUPFAM" id="SSF52540">
    <property type="entry name" value="P-loop containing nucleoside triphosphate hydrolases"/>
    <property type="match status" value="1"/>
</dbReference>
<accession>A0A1M5TCT0</accession>
<evidence type="ECO:0000256" key="7">
    <source>
        <dbReference type="ARBA" id="ARBA00023136"/>
    </source>
</evidence>
<dbReference type="Gene3D" id="3.40.50.300">
    <property type="entry name" value="P-loop containing nucleotide triphosphate hydrolases"/>
    <property type="match status" value="1"/>
</dbReference>
<feature type="transmembrane region" description="Helical" evidence="8">
    <location>
        <begin position="28"/>
        <end position="47"/>
    </location>
</feature>
<evidence type="ECO:0000256" key="8">
    <source>
        <dbReference type="SAM" id="Phobius"/>
    </source>
</evidence>
<evidence type="ECO:0000259" key="9">
    <source>
        <dbReference type="PROSITE" id="PS50893"/>
    </source>
</evidence>
<dbReference type="Pfam" id="PF00005">
    <property type="entry name" value="ABC_tran"/>
    <property type="match status" value="1"/>
</dbReference>
<feature type="transmembrane region" description="Helical" evidence="8">
    <location>
        <begin position="157"/>
        <end position="179"/>
    </location>
</feature>
<dbReference type="InterPro" id="IPR027417">
    <property type="entry name" value="P-loop_NTPase"/>
</dbReference>
<gene>
    <name evidence="11" type="ORF">SAMN02745823_00037</name>
</gene>
<evidence type="ECO:0000256" key="1">
    <source>
        <dbReference type="ARBA" id="ARBA00004651"/>
    </source>
</evidence>
<keyword evidence="7 8" id="KW-0472">Membrane</keyword>
<evidence type="ECO:0000256" key="2">
    <source>
        <dbReference type="ARBA" id="ARBA00022448"/>
    </source>
</evidence>